<proteinExistence type="inferred from homology"/>
<dbReference type="KEGG" id="tcn:H9L16_07665"/>
<accession>A0A7G9SU83</accession>
<dbReference type="InterPro" id="IPR004163">
    <property type="entry name" value="CoA_transf_BS"/>
</dbReference>
<dbReference type="GO" id="GO:0008410">
    <property type="term" value="F:CoA-transferase activity"/>
    <property type="evidence" value="ECO:0007669"/>
    <property type="project" value="InterPro"/>
</dbReference>
<reference evidence="3 4" key="1">
    <citation type="submission" date="2020-08" db="EMBL/GenBank/DDBJ databases">
        <title>Genome sequence of Thermomonas carbonis KCTC 42013T.</title>
        <authorList>
            <person name="Hyun D.-W."/>
            <person name="Bae J.-W."/>
        </authorList>
    </citation>
    <scope>NUCLEOTIDE SEQUENCE [LARGE SCALE GENOMIC DNA]</scope>
    <source>
        <strain evidence="3 4">KCTC 42013</strain>
    </source>
</reference>
<comment type="similarity">
    <text evidence="1">Belongs to the 3-oxoacid CoA-transferase subunit A family.</text>
</comment>
<dbReference type="Proteomes" id="UP000515804">
    <property type="component" value="Chromosome"/>
</dbReference>
<organism evidence="3 4">
    <name type="scientific">Thermomonas carbonis</name>
    <dbReference type="NCBI Taxonomy" id="1463158"/>
    <lineage>
        <taxon>Bacteria</taxon>
        <taxon>Pseudomonadati</taxon>
        <taxon>Pseudomonadota</taxon>
        <taxon>Gammaproteobacteria</taxon>
        <taxon>Lysobacterales</taxon>
        <taxon>Lysobacteraceae</taxon>
        <taxon>Thermomonas</taxon>
    </lineage>
</organism>
<keyword evidence="4" id="KW-1185">Reference proteome</keyword>
<gene>
    <name evidence="3" type="ORF">H9L16_07665</name>
</gene>
<evidence type="ECO:0000313" key="3">
    <source>
        <dbReference type="EMBL" id="QNN71408.1"/>
    </source>
</evidence>
<dbReference type="PANTHER" id="PTHR13707">
    <property type="entry name" value="KETOACID-COENZYME A TRANSFERASE"/>
    <property type="match status" value="1"/>
</dbReference>
<dbReference type="Gene3D" id="3.40.1080.10">
    <property type="entry name" value="Glutaconate Coenzyme A-transferase"/>
    <property type="match status" value="1"/>
</dbReference>
<dbReference type="EMBL" id="CP060719">
    <property type="protein sequence ID" value="QNN71408.1"/>
    <property type="molecule type" value="Genomic_DNA"/>
</dbReference>
<dbReference type="PROSITE" id="PS01273">
    <property type="entry name" value="COA_TRANSF_1"/>
    <property type="match status" value="1"/>
</dbReference>
<sequence length="293" mass="31315">MPVGVRGLTASLLEFPAHPGNPAGHDSSGCPKVRWATSVRPLEWRFSPRIGARPVASAKSKQYPSADAALSGLVADGQTLAVGGFGLCGIPEALIAALRDSGVKDLTVISNNAGVDGFGLGQLLSTRQIRKMISSYVGENKEFERQYLGGELELEFNPQGTLAERLRAGGAGIPAFFTATGYGTIVADGKETREIDGRHYVLETALKADVSLVKAWKADKAGNLVFRKTARNFNPAAAMAGKTCVVEVEELVEIGDIDPDHVHLPGIYVQRIVVNATPEKRIEQRTIRQPEGN</sequence>
<dbReference type="SUPFAM" id="SSF100950">
    <property type="entry name" value="NagB/RpiA/CoA transferase-like"/>
    <property type="match status" value="1"/>
</dbReference>
<evidence type="ECO:0000313" key="4">
    <source>
        <dbReference type="Proteomes" id="UP000515804"/>
    </source>
</evidence>
<name>A0A7G9SU83_9GAMM</name>
<protein>
    <submittedName>
        <fullName evidence="3">CoA transferase subunit A</fullName>
    </submittedName>
</protein>
<dbReference type="PANTHER" id="PTHR13707:SF60">
    <property type="entry name" value="ACETATE COA-TRANSFERASE SUBUNIT ALPHA"/>
    <property type="match status" value="1"/>
</dbReference>
<evidence type="ECO:0000256" key="2">
    <source>
        <dbReference type="ARBA" id="ARBA00022679"/>
    </source>
</evidence>
<dbReference type="InterPro" id="IPR037171">
    <property type="entry name" value="NagB/RpiA_transferase-like"/>
</dbReference>
<keyword evidence="2 3" id="KW-0808">Transferase</keyword>
<dbReference type="InterPro" id="IPR004165">
    <property type="entry name" value="CoA_trans_fam_I"/>
</dbReference>
<dbReference type="SMART" id="SM00882">
    <property type="entry name" value="CoA_trans"/>
    <property type="match status" value="1"/>
</dbReference>
<dbReference type="AlphaFoldDB" id="A0A7G9SU83"/>
<dbReference type="InterPro" id="IPR012792">
    <property type="entry name" value="3-oxoacid_CoA-transf_A"/>
</dbReference>
<dbReference type="NCBIfam" id="TIGR02429">
    <property type="entry name" value="pcaI_scoA_fam"/>
    <property type="match status" value="1"/>
</dbReference>
<evidence type="ECO:0000256" key="1">
    <source>
        <dbReference type="ARBA" id="ARBA00005612"/>
    </source>
</evidence>
<dbReference type="Pfam" id="PF01144">
    <property type="entry name" value="CoA_trans"/>
    <property type="match status" value="1"/>
</dbReference>